<proteinExistence type="predicted"/>
<keyword evidence="2" id="KW-0812">Transmembrane</keyword>
<reference evidence="4 5" key="1">
    <citation type="submission" date="2015-12" db="EMBL/GenBank/DDBJ databases">
        <authorList>
            <person name="Lauer A."/>
            <person name="Humrighouse B."/>
            <person name="Loparev V."/>
            <person name="Shewmaker P.L."/>
            <person name="Whitney A.M."/>
            <person name="McLaughlin R.W."/>
        </authorList>
    </citation>
    <scope>NUCLEOTIDE SEQUENCE [LARGE SCALE GENOMIC DNA]</scope>
    <source>
        <strain evidence="4 5">LMG 23085</strain>
    </source>
</reference>
<keyword evidence="5" id="KW-1185">Reference proteome</keyword>
<evidence type="ECO:0000313" key="4">
    <source>
        <dbReference type="EMBL" id="ALS00410.1"/>
    </source>
</evidence>
<keyword evidence="1" id="KW-0238">DNA-binding</keyword>
<dbReference type="Proteomes" id="UP000065511">
    <property type="component" value="Chromosome"/>
</dbReference>
<feature type="transmembrane region" description="Helical" evidence="2">
    <location>
        <begin position="173"/>
        <end position="193"/>
    </location>
</feature>
<dbReference type="Gene3D" id="1.10.260.40">
    <property type="entry name" value="lambda repressor-like DNA-binding domains"/>
    <property type="match status" value="1"/>
</dbReference>
<dbReference type="Pfam" id="PF01381">
    <property type="entry name" value="HTH_3"/>
    <property type="match status" value="1"/>
</dbReference>
<sequence>MNIGEQLQLRRKELNMTQEEVAKKLFISRQAISNWETGKSYPDIENIIALSTIYEISLDNLLKGDKNVMIELRKNRVYQYVYTTLAILSVASAGICLLIDLLVSGRLSWSLIVTSSLIYVSAAGITLYKSTERKLLKAFISLSLLLIPLLASIQYSLYYSQMNQTHWLIDRGIPLAIIWLVIIWFVIVTATICKLNNFLAFSLVAFLSMFGSYLTGLLTGIYSNLNDYFDHFLSNGLASLIVGLICLMVGSSSFIRERKTTE</sequence>
<dbReference type="RefSeq" id="WP_071878507.1">
    <property type="nucleotide sequence ID" value="NZ_JXLC01000020.1"/>
</dbReference>
<feature type="transmembrane region" description="Helical" evidence="2">
    <location>
        <begin position="80"/>
        <end position="103"/>
    </location>
</feature>
<name>A0ABM5W5Q1_9ENTE</name>
<keyword evidence="2" id="KW-1133">Transmembrane helix</keyword>
<dbReference type="SUPFAM" id="SSF47413">
    <property type="entry name" value="lambda repressor-like DNA-binding domains"/>
    <property type="match status" value="1"/>
</dbReference>
<feature type="transmembrane region" description="Helical" evidence="2">
    <location>
        <begin position="200"/>
        <end position="225"/>
    </location>
</feature>
<feature type="transmembrane region" description="Helical" evidence="2">
    <location>
        <begin position="237"/>
        <end position="255"/>
    </location>
</feature>
<evidence type="ECO:0000256" key="2">
    <source>
        <dbReference type="SAM" id="Phobius"/>
    </source>
</evidence>
<accession>A0ABM5W5Q1</accession>
<dbReference type="PROSITE" id="PS50943">
    <property type="entry name" value="HTH_CROC1"/>
    <property type="match status" value="1"/>
</dbReference>
<evidence type="ECO:0000259" key="3">
    <source>
        <dbReference type="PROSITE" id="PS50943"/>
    </source>
</evidence>
<gene>
    <name evidence="4" type="ORF">ATZ33_03175</name>
</gene>
<organism evidence="4 5">
    <name type="scientific">Enterococcus silesiacus</name>
    <dbReference type="NCBI Taxonomy" id="332949"/>
    <lineage>
        <taxon>Bacteria</taxon>
        <taxon>Bacillati</taxon>
        <taxon>Bacillota</taxon>
        <taxon>Bacilli</taxon>
        <taxon>Lactobacillales</taxon>
        <taxon>Enterococcaceae</taxon>
        <taxon>Enterococcus</taxon>
    </lineage>
</organism>
<feature type="transmembrane region" description="Helical" evidence="2">
    <location>
        <begin position="109"/>
        <end position="128"/>
    </location>
</feature>
<dbReference type="InterPro" id="IPR001387">
    <property type="entry name" value="Cro/C1-type_HTH"/>
</dbReference>
<dbReference type="CDD" id="cd00093">
    <property type="entry name" value="HTH_XRE"/>
    <property type="match status" value="1"/>
</dbReference>
<evidence type="ECO:0000256" key="1">
    <source>
        <dbReference type="ARBA" id="ARBA00023125"/>
    </source>
</evidence>
<keyword evidence="2" id="KW-0472">Membrane</keyword>
<protein>
    <recommendedName>
        <fullName evidence="3">HTH cro/C1-type domain-containing protein</fullName>
    </recommendedName>
</protein>
<feature type="transmembrane region" description="Helical" evidence="2">
    <location>
        <begin position="135"/>
        <end position="153"/>
    </location>
</feature>
<evidence type="ECO:0000313" key="5">
    <source>
        <dbReference type="Proteomes" id="UP000065511"/>
    </source>
</evidence>
<dbReference type="PANTHER" id="PTHR46558">
    <property type="entry name" value="TRACRIPTIONAL REGULATORY PROTEIN-RELATED-RELATED"/>
    <property type="match status" value="1"/>
</dbReference>
<dbReference type="SMART" id="SM00530">
    <property type="entry name" value="HTH_XRE"/>
    <property type="match status" value="1"/>
</dbReference>
<feature type="domain" description="HTH cro/C1-type" evidence="3">
    <location>
        <begin position="7"/>
        <end position="61"/>
    </location>
</feature>
<dbReference type="PANTHER" id="PTHR46558:SF4">
    <property type="entry name" value="DNA-BIDING PHAGE PROTEIN"/>
    <property type="match status" value="1"/>
</dbReference>
<dbReference type="EMBL" id="CP013614">
    <property type="protein sequence ID" value="ALS00410.1"/>
    <property type="molecule type" value="Genomic_DNA"/>
</dbReference>
<dbReference type="InterPro" id="IPR010982">
    <property type="entry name" value="Lambda_DNA-bd_dom_sf"/>
</dbReference>